<keyword evidence="1" id="KW-0812">Transmembrane</keyword>
<proteinExistence type="predicted"/>
<dbReference type="EMBL" id="JBHTLU010000049">
    <property type="protein sequence ID" value="MFD1224788.1"/>
    <property type="molecule type" value="Genomic_DNA"/>
</dbReference>
<keyword evidence="1" id="KW-0472">Membrane</keyword>
<name>A0ABW3UVQ1_9BACL</name>
<feature type="transmembrane region" description="Helical" evidence="1">
    <location>
        <begin position="31"/>
        <end position="49"/>
    </location>
</feature>
<reference evidence="3" key="1">
    <citation type="journal article" date="2019" name="Int. J. Syst. Evol. Microbiol.">
        <title>The Global Catalogue of Microorganisms (GCM) 10K type strain sequencing project: providing services to taxonomists for standard genome sequencing and annotation.</title>
        <authorList>
            <consortium name="The Broad Institute Genomics Platform"/>
            <consortium name="The Broad Institute Genome Sequencing Center for Infectious Disease"/>
            <person name="Wu L."/>
            <person name="Ma J."/>
        </authorList>
    </citation>
    <scope>NUCLEOTIDE SEQUENCE [LARGE SCALE GENOMIC DNA]</scope>
    <source>
        <strain evidence="3">CCUG 53270</strain>
    </source>
</reference>
<accession>A0ABW3UVQ1</accession>
<evidence type="ECO:0000313" key="3">
    <source>
        <dbReference type="Proteomes" id="UP001597180"/>
    </source>
</evidence>
<keyword evidence="1" id="KW-1133">Transmembrane helix</keyword>
<evidence type="ECO:0000256" key="1">
    <source>
        <dbReference type="SAM" id="Phobius"/>
    </source>
</evidence>
<feature type="transmembrane region" description="Helical" evidence="1">
    <location>
        <begin position="7"/>
        <end position="25"/>
    </location>
</feature>
<comment type="caution">
    <text evidence="2">The sequence shown here is derived from an EMBL/GenBank/DDBJ whole genome shotgun (WGS) entry which is preliminary data.</text>
</comment>
<protein>
    <submittedName>
        <fullName evidence="2">Uncharacterized protein</fullName>
    </submittedName>
</protein>
<gene>
    <name evidence="2" type="ORF">ACFQ4B_32235</name>
</gene>
<keyword evidence="3" id="KW-1185">Reference proteome</keyword>
<dbReference type="Proteomes" id="UP001597180">
    <property type="component" value="Unassembled WGS sequence"/>
</dbReference>
<dbReference type="RefSeq" id="WP_345595258.1">
    <property type="nucleotide sequence ID" value="NZ_BAABJG010000056.1"/>
</dbReference>
<evidence type="ECO:0000313" key="2">
    <source>
        <dbReference type="EMBL" id="MFD1224788.1"/>
    </source>
</evidence>
<sequence length="193" mass="21554">MSKKNIKWFWTFLILFAALLGLAALFQSDMLIYAASAIPIFIVLFLPDIKKHQYIRSGKHSKNFAIYKQDSGEETLVVIAFQPGFVRWKAGRLYFHLNDISEDSSKAASVFQGSEGTVASLPVLSFDLSAHKRKTGWISIDLAQLEQRTTNLSYTTDEINRLVIRLKDLEEAALTIMSASASSSKNKSKSISA</sequence>
<organism evidence="2 3">
    <name type="scientific">Paenibacillus vulneris</name>
    <dbReference type="NCBI Taxonomy" id="1133364"/>
    <lineage>
        <taxon>Bacteria</taxon>
        <taxon>Bacillati</taxon>
        <taxon>Bacillota</taxon>
        <taxon>Bacilli</taxon>
        <taxon>Bacillales</taxon>
        <taxon>Paenibacillaceae</taxon>
        <taxon>Paenibacillus</taxon>
    </lineage>
</organism>